<evidence type="ECO:0000259" key="1">
    <source>
        <dbReference type="Pfam" id="PF03417"/>
    </source>
</evidence>
<evidence type="ECO:0000313" key="2">
    <source>
        <dbReference type="EMBL" id="MBB3021091.1"/>
    </source>
</evidence>
<dbReference type="Gene3D" id="3.60.60.10">
    <property type="entry name" value="Penicillin V Acylase, Chain A"/>
    <property type="match status" value="1"/>
</dbReference>
<dbReference type="RefSeq" id="WP_183453666.1">
    <property type="nucleotide sequence ID" value="NZ_JACHWB010000007.1"/>
</dbReference>
<protein>
    <submittedName>
        <fullName evidence="2">Isopenicillin-N N-acyltransferase-like protein</fullName>
    </submittedName>
</protein>
<dbReference type="InterPro" id="IPR047801">
    <property type="entry name" value="Peptidase_C45"/>
</dbReference>
<evidence type="ECO:0000313" key="3">
    <source>
        <dbReference type="Proteomes" id="UP000532010"/>
    </source>
</evidence>
<dbReference type="Pfam" id="PF03417">
    <property type="entry name" value="AAT"/>
    <property type="match status" value="1"/>
</dbReference>
<dbReference type="NCBIfam" id="NF040521">
    <property type="entry name" value="C45_proenzyme"/>
    <property type="match status" value="1"/>
</dbReference>
<dbReference type="AlphaFoldDB" id="A0A7W4VQB3"/>
<dbReference type="PANTHER" id="PTHR34180:SF1">
    <property type="entry name" value="BETA-ALANYL-DOPAMINE_CARCININE HYDROLASE"/>
    <property type="match status" value="1"/>
</dbReference>
<gene>
    <name evidence="2" type="ORF">FHR70_004181</name>
</gene>
<dbReference type="PANTHER" id="PTHR34180">
    <property type="entry name" value="PEPTIDASE C45"/>
    <property type="match status" value="1"/>
</dbReference>
<keyword evidence="3" id="KW-1185">Reference proteome</keyword>
<proteinExistence type="predicted"/>
<accession>A0A7W4VQB3</accession>
<feature type="domain" description="Peptidase C45 hydrolase" evidence="1">
    <location>
        <begin position="132"/>
        <end position="325"/>
    </location>
</feature>
<dbReference type="InterPro" id="IPR047794">
    <property type="entry name" value="C45_proenzyme-like"/>
</dbReference>
<dbReference type="InterPro" id="IPR005079">
    <property type="entry name" value="Peptidase_C45_hydrolase"/>
</dbReference>
<reference evidence="2 3" key="1">
    <citation type="submission" date="2020-08" db="EMBL/GenBank/DDBJ databases">
        <title>The Agave Microbiome: Exploring the role of microbial communities in plant adaptations to desert environments.</title>
        <authorList>
            <person name="Partida-Martinez L.P."/>
        </authorList>
    </citation>
    <scope>NUCLEOTIDE SEQUENCE [LARGE SCALE GENOMIC DNA]</scope>
    <source>
        <strain evidence="2 3">AT3.9</strain>
    </source>
</reference>
<name>A0A7W4VQB3_9HYPH</name>
<keyword evidence="2" id="KW-0012">Acyltransferase</keyword>
<dbReference type="Gene3D" id="1.10.10.2120">
    <property type="match status" value="1"/>
</dbReference>
<sequence>MQVTQFPLVEISGSPRERGRQYGVAAADRIAEGIRHYTQQFSSFGLDARSIHRHVSEYIARIREFDHRLVDEMYGIAEGAKVEIDAILLLNARTELLHEARVIAKKVRTKETPDGCTGVVILPEAAEGGRLIHALNWDWKAECATTGVVLRIVQDDGPDILTFTEAGSLARTGLNSAGIAITANYIESDQDFKSPGVPLALIRRKILESANYAKAIELIVSTDKLISNNLILSHKDGVAINFECAPAETFAIYPEDGMIVHANHWTSPAALSKYKDVGILNTPDSFYRDYRVRELLKSKRMPLTQADVVSALSDDFGTPWSVCRPPRPNVRGDLTATVAMFLLDAATGSMKVTPLPALNPVGSTYTLAREPALAA</sequence>
<dbReference type="Proteomes" id="UP000532010">
    <property type="component" value="Unassembled WGS sequence"/>
</dbReference>
<dbReference type="GO" id="GO:0016746">
    <property type="term" value="F:acyltransferase activity"/>
    <property type="evidence" value="ECO:0007669"/>
    <property type="project" value="UniProtKB-KW"/>
</dbReference>
<dbReference type="EMBL" id="JACHWB010000007">
    <property type="protein sequence ID" value="MBB3021091.1"/>
    <property type="molecule type" value="Genomic_DNA"/>
</dbReference>
<organism evidence="2 3">
    <name type="scientific">Microvirga lupini</name>
    <dbReference type="NCBI Taxonomy" id="420324"/>
    <lineage>
        <taxon>Bacteria</taxon>
        <taxon>Pseudomonadati</taxon>
        <taxon>Pseudomonadota</taxon>
        <taxon>Alphaproteobacteria</taxon>
        <taxon>Hyphomicrobiales</taxon>
        <taxon>Methylobacteriaceae</taxon>
        <taxon>Microvirga</taxon>
    </lineage>
</organism>
<keyword evidence="2" id="KW-0808">Transferase</keyword>
<comment type="caution">
    <text evidence="2">The sequence shown here is derived from an EMBL/GenBank/DDBJ whole genome shotgun (WGS) entry which is preliminary data.</text>
</comment>